<sequence>MTGLFSARLRFTRFTGRDDGAIVWQTTRLNNHRLRGLRLFLFYPRQRSGNGILIFCRWLYRCTLMTCKAGGFFALQSCLTSLKTRFGFGGAFFFKPDRINLRFFLTEILDERNITRADPGAGAAFYTISNMVSGSLVMLLPFAEPIKLLR</sequence>
<gene>
    <name evidence="1" type="ORF">ERS008198_04629</name>
</gene>
<dbReference type="AlphaFoldDB" id="A0A655EG62"/>
<evidence type="ECO:0000313" key="2">
    <source>
        <dbReference type="Proteomes" id="UP000041314"/>
    </source>
</evidence>
<name>A0A655EG62_SALET</name>
<protein>
    <submittedName>
        <fullName evidence="1">Uncharacterized protein</fullName>
    </submittedName>
</protein>
<evidence type="ECO:0000313" key="1">
    <source>
        <dbReference type="EMBL" id="CNV19835.1"/>
    </source>
</evidence>
<dbReference type="EMBL" id="CQPA01000067">
    <property type="protein sequence ID" value="CNV19835.1"/>
    <property type="molecule type" value="Genomic_DNA"/>
</dbReference>
<accession>A0A655EG62</accession>
<reference evidence="1 2" key="1">
    <citation type="submission" date="2015-03" db="EMBL/GenBank/DDBJ databases">
        <authorList>
            <consortium name="Pathogen Informatics"/>
        </authorList>
    </citation>
    <scope>NUCLEOTIDE SEQUENCE [LARGE SCALE GENOMIC DNA]</scope>
    <source>
        <strain evidence="1 2">A1104</strain>
    </source>
</reference>
<dbReference type="Proteomes" id="UP000041314">
    <property type="component" value="Unassembled WGS sequence"/>
</dbReference>
<organism evidence="1 2">
    <name type="scientific">Salmonella enterica subsp. enterica serovar Bovismorbificans</name>
    <dbReference type="NCBI Taxonomy" id="58097"/>
    <lineage>
        <taxon>Bacteria</taxon>
        <taxon>Pseudomonadati</taxon>
        <taxon>Pseudomonadota</taxon>
        <taxon>Gammaproteobacteria</taxon>
        <taxon>Enterobacterales</taxon>
        <taxon>Enterobacteriaceae</taxon>
        <taxon>Salmonella</taxon>
    </lineage>
</organism>
<proteinExistence type="predicted"/>